<evidence type="ECO:0000313" key="1">
    <source>
        <dbReference type="EMBL" id="ELW62954.1"/>
    </source>
</evidence>
<reference evidence="2" key="1">
    <citation type="submission" date="2012-07" db="EMBL/GenBank/DDBJ databases">
        <title>Genome of the Chinese tree shrew, a rising model animal genetically related to primates.</title>
        <authorList>
            <person name="Zhang G."/>
            <person name="Fan Y."/>
            <person name="Yao Y."/>
            <person name="Huang Z."/>
        </authorList>
    </citation>
    <scope>NUCLEOTIDE SEQUENCE [LARGE SCALE GENOMIC DNA]</scope>
</reference>
<gene>
    <name evidence="1" type="ORF">TREES_T100001737</name>
</gene>
<organism evidence="1 2">
    <name type="scientific">Tupaia chinensis</name>
    <name type="common">Chinese tree shrew</name>
    <name type="synonym">Tupaia belangeri chinensis</name>
    <dbReference type="NCBI Taxonomy" id="246437"/>
    <lineage>
        <taxon>Eukaryota</taxon>
        <taxon>Metazoa</taxon>
        <taxon>Chordata</taxon>
        <taxon>Craniata</taxon>
        <taxon>Vertebrata</taxon>
        <taxon>Euteleostomi</taxon>
        <taxon>Mammalia</taxon>
        <taxon>Eutheria</taxon>
        <taxon>Euarchontoglires</taxon>
        <taxon>Scandentia</taxon>
        <taxon>Tupaiidae</taxon>
        <taxon>Tupaia</taxon>
    </lineage>
</organism>
<evidence type="ECO:0000313" key="2">
    <source>
        <dbReference type="Proteomes" id="UP000011518"/>
    </source>
</evidence>
<dbReference type="EMBL" id="KB320797">
    <property type="protein sequence ID" value="ELW62954.1"/>
    <property type="molecule type" value="Genomic_DNA"/>
</dbReference>
<dbReference type="InParanoid" id="L9KKE5"/>
<protein>
    <submittedName>
        <fullName evidence="1">Uncharacterized protein</fullName>
    </submittedName>
</protein>
<dbReference type="AlphaFoldDB" id="L9KKE5"/>
<name>L9KKE5_TUPCH</name>
<reference evidence="2" key="2">
    <citation type="journal article" date="2013" name="Nat. Commun.">
        <title>Genome of the Chinese tree shrew.</title>
        <authorList>
            <person name="Fan Y."/>
            <person name="Huang Z.Y."/>
            <person name="Cao C.C."/>
            <person name="Chen C.S."/>
            <person name="Chen Y.X."/>
            <person name="Fan D.D."/>
            <person name="He J."/>
            <person name="Hou H.L."/>
            <person name="Hu L."/>
            <person name="Hu X.T."/>
            <person name="Jiang X.T."/>
            <person name="Lai R."/>
            <person name="Lang Y.S."/>
            <person name="Liang B."/>
            <person name="Liao S.G."/>
            <person name="Mu D."/>
            <person name="Ma Y.Y."/>
            <person name="Niu Y.Y."/>
            <person name="Sun X.Q."/>
            <person name="Xia J.Q."/>
            <person name="Xiao J."/>
            <person name="Xiong Z.Q."/>
            <person name="Xu L."/>
            <person name="Yang L."/>
            <person name="Zhang Y."/>
            <person name="Zhao W."/>
            <person name="Zhao X.D."/>
            <person name="Zheng Y.T."/>
            <person name="Zhou J.M."/>
            <person name="Zhu Y.B."/>
            <person name="Zhang G.J."/>
            <person name="Wang J."/>
            <person name="Yao Y.G."/>
        </authorList>
    </citation>
    <scope>NUCLEOTIDE SEQUENCE [LARGE SCALE GENOMIC DNA]</scope>
</reference>
<sequence>MMGALDRLLVSMSQMIKSNPREANQLANQFSPCIDGFATMAPLIVPGTYVLVTSETCRWLPVHTHFQNATGQTGHRVLDPGQTAFLSLILMSSDATFSAMTTLACVFRFSH</sequence>
<keyword evidence="2" id="KW-1185">Reference proteome</keyword>
<accession>L9KKE5</accession>
<proteinExistence type="predicted"/>
<dbReference type="Proteomes" id="UP000011518">
    <property type="component" value="Unassembled WGS sequence"/>
</dbReference>